<keyword evidence="2" id="KW-1185">Reference proteome</keyword>
<name>A0A3M7T5C5_BRAPC</name>
<reference evidence="1 2" key="1">
    <citation type="journal article" date="2018" name="Sci. Rep.">
        <title>Genomic signatures of local adaptation to the degree of environmental predictability in rotifers.</title>
        <authorList>
            <person name="Franch-Gras L."/>
            <person name="Hahn C."/>
            <person name="Garcia-Roger E.M."/>
            <person name="Carmona M.J."/>
            <person name="Serra M."/>
            <person name="Gomez A."/>
        </authorList>
    </citation>
    <scope>NUCLEOTIDE SEQUENCE [LARGE SCALE GENOMIC DNA]</scope>
    <source>
        <strain evidence="1">HYR1</strain>
    </source>
</reference>
<sequence length="84" mass="9534">MVSCIVLGPVGGQEENKRSKNFFIENLFFGCQKIYPFQLFINSNDLSIISETNGVIAKAPSHRLENNLEKIKYRIIIGFIVRDG</sequence>
<protein>
    <submittedName>
        <fullName evidence="1">Uncharacterized protein</fullName>
    </submittedName>
</protein>
<gene>
    <name evidence="1" type="ORF">BpHYR1_042904</name>
</gene>
<proteinExistence type="predicted"/>
<comment type="caution">
    <text evidence="1">The sequence shown here is derived from an EMBL/GenBank/DDBJ whole genome shotgun (WGS) entry which is preliminary data.</text>
</comment>
<dbReference type="EMBL" id="REGN01000287">
    <property type="protein sequence ID" value="RNA43040.1"/>
    <property type="molecule type" value="Genomic_DNA"/>
</dbReference>
<accession>A0A3M7T5C5</accession>
<organism evidence="1 2">
    <name type="scientific">Brachionus plicatilis</name>
    <name type="common">Marine rotifer</name>
    <name type="synonym">Brachionus muelleri</name>
    <dbReference type="NCBI Taxonomy" id="10195"/>
    <lineage>
        <taxon>Eukaryota</taxon>
        <taxon>Metazoa</taxon>
        <taxon>Spiralia</taxon>
        <taxon>Gnathifera</taxon>
        <taxon>Rotifera</taxon>
        <taxon>Eurotatoria</taxon>
        <taxon>Monogononta</taxon>
        <taxon>Pseudotrocha</taxon>
        <taxon>Ploima</taxon>
        <taxon>Brachionidae</taxon>
        <taxon>Brachionus</taxon>
    </lineage>
</organism>
<evidence type="ECO:0000313" key="2">
    <source>
        <dbReference type="Proteomes" id="UP000276133"/>
    </source>
</evidence>
<dbReference type="Proteomes" id="UP000276133">
    <property type="component" value="Unassembled WGS sequence"/>
</dbReference>
<dbReference type="AlphaFoldDB" id="A0A3M7T5C5"/>
<evidence type="ECO:0000313" key="1">
    <source>
        <dbReference type="EMBL" id="RNA43040.1"/>
    </source>
</evidence>